<comment type="caution">
    <text evidence="2">The sequence shown here is derived from an EMBL/GenBank/DDBJ whole genome shotgun (WGS) entry which is preliminary data.</text>
</comment>
<organism evidence="2 3">
    <name type="scientific">Araneus ventricosus</name>
    <name type="common">Orbweaver spider</name>
    <name type="synonym">Epeira ventricosa</name>
    <dbReference type="NCBI Taxonomy" id="182803"/>
    <lineage>
        <taxon>Eukaryota</taxon>
        <taxon>Metazoa</taxon>
        <taxon>Ecdysozoa</taxon>
        <taxon>Arthropoda</taxon>
        <taxon>Chelicerata</taxon>
        <taxon>Arachnida</taxon>
        <taxon>Araneae</taxon>
        <taxon>Araneomorphae</taxon>
        <taxon>Entelegynae</taxon>
        <taxon>Araneoidea</taxon>
        <taxon>Araneidae</taxon>
        <taxon>Araneus</taxon>
    </lineage>
</organism>
<dbReference type="AlphaFoldDB" id="A0A4Y2PXG9"/>
<dbReference type="Proteomes" id="UP000499080">
    <property type="component" value="Unassembled WGS sequence"/>
</dbReference>
<proteinExistence type="predicted"/>
<evidence type="ECO:0000313" key="3">
    <source>
        <dbReference type="Proteomes" id="UP000499080"/>
    </source>
</evidence>
<feature type="region of interest" description="Disordered" evidence="1">
    <location>
        <begin position="1"/>
        <end position="27"/>
    </location>
</feature>
<evidence type="ECO:0000256" key="1">
    <source>
        <dbReference type="SAM" id="MobiDB-lite"/>
    </source>
</evidence>
<evidence type="ECO:0000313" key="2">
    <source>
        <dbReference type="EMBL" id="GBN55792.1"/>
    </source>
</evidence>
<name>A0A4Y2PXG9_ARAVE</name>
<accession>A0A4Y2PXG9</accession>
<gene>
    <name evidence="2" type="ORF">AVEN_177552_1</name>
</gene>
<sequence length="132" mass="14351">MHASASLRDSRENAPIESPQSGEESTVWPPQLLQHIVYNSDAVDLQVATAGTRSCGRRLTKNVIGKKWDQMDEKTRSNVVTKAGLRRLGSLEGRRGSEIASEMSAIGGSIILANPSPFLTALREGYSRGWGK</sequence>
<reference evidence="2 3" key="1">
    <citation type="journal article" date="2019" name="Sci. Rep.">
        <title>Orb-weaving spider Araneus ventricosus genome elucidates the spidroin gene catalogue.</title>
        <authorList>
            <person name="Kono N."/>
            <person name="Nakamura H."/>
            <person name="Ohtoshi R."/>
            <person name="Moran D.A.P."/>
            <person name="Shinohara A."/>
            <person name="Yoshida Y."/>
            <person name="Fujiwara M."/>
            <person name="Mori M."/>
            <person name="Tomita M."/>
            <person name="Arakawa K."/>
        </authorList>
    </citation>
    <scope>NUCLEOTIDE SEQUENCE [LARGE SCALE GENOMIC DNA]</scope>
</reference>
<dbReference type="EMBL" id="BGPR01012382">
    <property type="protein sequence ID" value="GBN55792.1"/>
    <property type="molecule type" value="Genomic_DNA"/>
</dbReference>
<protein>
    <submittedName>
        <fullName evidence="2">Uncharacterized protein</fullName>
    </submittedName>
</protein>
<keyword evidence="3" id="KW-1185">Reference proteome</keyword>